<organism evidence="2 3">
    <name type="scientific">[Candida] arabinofermentans NRRL YB-2248</name>
    <dbReference type="NCBI Taxonomy" id="983967"/>
    <lineage>
        <taxon>Eukaryota</taxon>
        <taxon>Fungi</taxon>
        <taxon>Dikarya</taxon>
        <taxon>Ascomycota</taxon>
        <taxon>Saccharomycotina</taxon>
        <taxon>Pichiomycetes</taxon>
        <taxon>Pichiales</taxon>
        <taxon>Pichiaceae</taxon>
        <taxon>Ogataea</taxon>
        <taxon>Ogataea/Candida clade</taxon>
    </lineage>
</organism>
<dbReference type="EMBL" id="KV453847">
    <property type="protein sequence ID" value="ODV88247.1"/>
    <property type="molecule type" value="Genomic_DNA"/>
</dbReference>
<dbReference type="AlphaFoldDB" id="A0A1E4T900"/>
<sequence>MSSNQLQQKADTSATKQSSTIAQPPPHFRHIEPDSLPVTVDTLNTLNRFIRYFNEVTRNGVPPEIQDIYQEFKQSLEQAIGSIETKFESESEAPDAEPIKKDGKIYRNGLTIEQRVLRLERMVFPNKFNNEYFHSGKDQKSILADVANYLPSVAILKDADFNEPANEYELGTLGLETSIQKDILIARLIPRSPDAHFNVANQVKEDFNYIIRQLRIANIHPSNWHRGLRLLVPLQNSLLIDKLQDQSWNSIVALAFANVNFNFHHGCSDIIFPNCSSVSSVVSDDDFKDWLDFLDTHTFLSERVVYTSYCKMLNSRSMDVSMVKPNWTSNDYAHHMSSYVLGLDHLGVQFTELQFSRNSRRQQLQFE</sequence>
<keyword evidence="3" id="KW-1185">Reference proteome</keyword>
<feature type="region of interest" description="Disordered" evidence="1">
    <location>
        <begin position="1"/>
        <end position="35"/>
    </location>
</feature>
<evidence type="ECO:0000313" key="2">
    <source>
        <dbReference type="EMBL" id="ODV88247.1"/>
    </source>
</evidence>
<evidence type="ECO:0000313" key="3">
    <source>
        <dbReference type="Proteomes" id="UP000094801"/>
    </source>
</evidence>
<feature type="compositionally biased region" description="Polar residues" evidence="1">
    <location>
        <begin position="1"/>
        <end position="22"/>
    </location>
</feature>
<reference evidence="3" key="1">
    <citation type="submission" date="2016-04" db="EMBL/GenBank/DDBJ databases">
        <title>Comparative genomics of biotechnologically important yeasts.</title>
        <authorList>
            <consortium name="DOE Joint Genome Institute"/>
            <person name="Riley R."/>
            <person name="Haridas S."/>
            <person name="Wolfe K.H."/>
            <person name="Lopes M.R."/>
            <person name="Hittinger C.T."/>
            <person name="Goker M."/>
            <person name="Salamov A."/>
            <person name="Wisecaver J."/>
            <person name="Long T.M."/>
            <person name="Aerts A.L."/>
            <person name="Barry K."/>
            <person name="Choi C."/>
            <person name="Clum A."/>
            <person name="Coughlan A.Y."/>
            <person name="Deshpande S."/>
            <person name="Douglass A.P."/>
            <person name="Hanson S.J."/>
            <person name="Klenk H.-P."/>
            <person name="Labutti K."/>
            <person name="Lapidus A."/>
            <person name="Lindquist E."/>
            <person name="Lipzen A."/>
            <person name="Meier-Kolthoff J.P."/>
            <person name="Ohm R.A."/>
            <person name="Otillar R.P."/>
            <person name="Pangilinan J."/>
            <person name="Peng Y."/>
            <person name="Rokas A."/>
            <person name="Rosa C.A."/>
            <person name="Scheuner C."/>
            <person name="Sibirny A.A."/>
            <person name="Slot J.C."/>
            <person name="Stielow J.B."/>
            <person name="Sun H."/>
            <person name="Kurtzman C.P."/>
            <person name="Blackwell M."/>
            <person name="Grigoriev I.V."/>
            <person name="Jeffries T.W."/>
        </authorList>
    </citation>
    <scope>NUCLEOTIDE SEQUENCE [LARGE SCALE GENOMIC DNA]</scope>
    <source>
        <strain evidence="3">NRRL YB-2248</strain>
    </source>
</reference>
<name>A0A1E4T900_9ASCO</name>
<protein>
    <submittedName>
        <fullName evidence="2">Uncharacterized protein</fullName>
    </submittedName>
</protein>
<gene>
    <name evidence="2" type="ORF">CANARDRAFT_5541</name>
</gene>
<dbReference type="Proteomes" id="UP000094801">
    <property type="component" value="Unassembled WGS sequence"/>
</dbReference>
<accession>A0A1E4T900</accession>
<evidence type="ECO:0000256" key="1">
    <source>
        <dbReference type="SAM" id="MobiDB-lite"/>
    </source>
</evidence>
<proteinExistence type="predicted"/>